<keyword evidence="8" id="KW-1185">Reference proteome</keyword>
<dbReference type="InterPro" id="IPR027443">
    <property type="entry name" value="IPNS-like_sf"/>
</dbReference>
<proteinExistence type="inferred from homology"/>
<keyword evidence="2 5" id="KW-0479">Metal-binding</keyword>
<reference evidence="7" key="1">
    <citation type="submission" date="2023-03" db="EMBL/GenBank/DDBJ databases">
        <authorList>
            <person name="Julca I."/>
        </authorList>
    </citation>
    <scope>NUCLEOTIDE SEQUENCE</scope>
</reference>
<evidence type="ECO:0000256" key="2">
    <source>
        <dbReference type="ARBA" id="ARBA00022723"/>
    </source>
</evidence>
<evidence type="ECO:0000256" key="5">
    <source>
        <dbReference type="RuleBase" id="RU003682"/>
    </source>
</evidence>
<evidence type="ECO:0000313" key="7">
    <source>
        <dbReference type="EMBL" id="CAI9095465.1"/>
    </source>
</evidence>
<evidence type="ECO:0000256" key="1">
    <source>
        <dbReference type="ARBA" id="ARBA00008056"/>
    </source>
</evidence>
<dbReference type="SUPFAM" id="SSF51197">
    <property type="entry name" value="Clavaminate synthase-like"/>
    <property type="match status" value="1"/>
</dbReference>
<evidence type="ECO:0000256" key="3">
    <source>
        <dbReference type="ARBA" id="ARBA00023002"/>
    </source>
</evidence>
<evidence type="ECO:0000313" key="8">
    <source>
        <dbReference type="Proteomes" id="UP001161247"/>
    </source>
</evidence>
<dbReference type="Pfam" id="PF03171">
    <property type="entry name" value="2OG-FeII_Oxy"/>
    <property type="match status" value="1"/>
</dbReference>
<comment type="similarity">
    <text evidence="1 5">Belongs to the iron/ascorbate-dependent oxidoreductase family.</text>
</comment>
<evidence type="ECO:0000256" key="4">
    <source>
        <dbReference type="ARBA" id="ARBA00023004"/>
    </source>
</evidence>
<dbReference type="FunFam" id="2.60.120.330:FF:000001">
    <property type="entry name" value="Protein SRG1"/>
    <property type="match status" value="1"/>
</dbReference>
<name>A0AAV1CJ92_OLDCO</name>
<dbReference type="GO" id="GO:0046872">
    <property type="term" value="F:metal ion binding"/>
    <property type="evidence" value="ECO:0007669"/>
    <property type="project" value="UniProtKB-KW"/>
</dbReference>
<dbReference type="InterPro" id="IPR005123">
    <property type="entry name" value="Oxoglu/Fe-dep_dioxygenase_dom"/>
</dbReference>
<dbReference type="InterPro" id="IPR050295">
    <property type="entry name" value="Plant_2OG-oxidoreductases"/>
</dbReference>
<dbReference type="PANTHER" id="PTHR47991">
    <property type="entry name" value="OXOGLUTARATE/IRON-DEPENDENT DIOXYGENASE"/>
    <property type="match status" value="1"/>
</dbReference>
<dbReference type="Gene3D" id="2.60.120.330">
    <property type="entry name" value="B-lactam Antibiotic, Isopenicillin N Synthase, Chain"/>
    <property type="match status" value="1"/>
</dbReference>
<evidence type="ECO:0000259" key="6">
    <source>
        <dbReference type="PROSITE" id="PS51471"/>
    </source>
</evidence>
<dbReference type="GO" id="GO:0002238">
    <property type="term" value="P:response to molecule of fungal origin"/>
    <property type="evidence" value="ECO:0007669"/>
    <property type="project" value="UniProtKB-ARBA"/>
</dbReference>
<dbReference type="InterPro" id="IPR044861">
    <property type="entry name" value="IPNS-like_FE2OG_OXY"/>
</dbReference>
<keyword evidence="4 5" id="KW-0408">Iron</keyword>
<accession>A0AAV1CJ92</accession>
<dbReference type="AlphaFoldDB" id="A0AAV1CJ92"/>
<dbReference type="InterPro" id="IPR026992">
    <property type="entry name" value="DIOX_N"/>
</dbReference>
<gene>
    <name evidence="7" type="ORF">OLC1_LOCUS6437</name>
</gene>
<dbReference type="GO" id="GO:0009805">
    <property type="term" value="P:coumarin biosynthetic process"/>
    <property type="evidence" value="ECO:0007669"/>
    <property type="project" value="UniProtKB-ARBA"/>
</dbReference>
<dbReference type="EMBL" id="OX459119">
    <property type="protein sequence ID" value="CAI9095465.1"/>
    <property type="molecule type" value="Genomic_DNA"/>
</dbReference>
<keyword evidence="3 5" id="KW-0560">Oxidoreductase</keyword>
<protein>
    <submittedName>
        <fullName evidence="7">OLC1v1031420C1</fullName>
    </submittedName>
</protein>
<dbReference type="PROSITE" id="PS51471">
    <property type="entry name" value="FE2OG_OXY"/>
    <property type="match status" value="1"/>
</dbReference>
<organism evidence="7 8">
    <name type="scientific">Oldenlandia corymbosa var. corymbosa</name>
    <dbReference type="NCBI Taxonomy" id="529605"/>
    <lineage>
        <taxon>Eukaryota</taxon>
        <taxon>Viridiplantae</taxon>
        <taxon>Streptophyta</taxon>
        <taxon>Embryophyta</taxon>
        <taxon>Tracheophyta</taxon>
        <taxon>Spermatophyta</taxon>
        <taxon>Magnoliopsida</taxon>
        <taxon>eudicotyledons</taxon>
        <taxon>Gunneridae</taxon>
        <taxon>Pentapetalae</taxon>
        <taxon>asterids</taxon>
        <taxon>lamiids</taxon>
        <taxon>Gentianales</taxon>
        <taxon>Rubiaceae</taxon>
        <taxon>Rubioideae</taxon>
        <taxon>Spermacoceae</taxon>
        <taxon>Hedyotis-Oldenlandia complex</taxon>
        <taxon>Oldenlandia</taxon>
    </lineage>
</organism>
<feature type="domain" description="Fe2OG dioxygenase" evidence="6">
    <location>
        <begin position="208"/>
        <end position="308"/>
    </location>
</feature>
<dbReference type="Proteomes" id="UP001161247">
    <property type="component" value="Chromosome 2"/>
</dbReference>
<dbReference type="Pfam" id="PF14226">
    <property type="entry name" value="DIOX_N"/>
    <property type="match status" value="1"/>
</dbReference>
<sequence length="358" mass="40512">MATGANHGLNHVGVSLPVENVQELASRNLEEIPHRYIRPEIRADEVSVDELSEIPVIDMSRLAAGNIGYQTEMLKLHQACKDWGFFQLINHGATAEIEKMKMDAQEFFHLPLDEKLVYAQLPDNLEGYGQIFVTSEDQKLDWADMLFIFPIPVSARNMRFWPQNPASFRSSLEEYSLKLHNTCMCLYELMATNLGVEFKKFADMSLECSQAIRMNYYPPCSQAEKVIGFTPHSDGDLLTLLVQVNEVDGLQIRKNGKWVPIRPLPGAIIVNIGDAMEIMSNGEYRSIEHRALVNSQKERISIAAFHSPSAEAKIGPQPDLLKENGAKYKTVSYEEYVKMYLGSRVNGKRMLDTVKINN</sequence>
<dbReference type="GO" id="GO:0016706">
    <property type="term" value="F:2-oxoglutarate-dependent dioxygenase activity"/>
    <property type="evidence" value="ECO:0007669"/>
    <property type="project" value="UniProtKB-ARBA"/>
</dbReference>